<dbReference type="EMBL" id="VSSQ01016102">
    <property type="protein sequence ID" value="MPM57119.1"/>
    <property type="molecule type" value="Genomic_DNA"/>
</dbReference>
<dbReference type="AlphaFoldDB" id="A0A645AVI1"/>
<protein>
    <recommendedName>
        <fullName evidence="1">Polymerase nucleotidyl transferase domain-containing protein</fullName>
    </recommendedName>
</protein>
<proteinExistence type="predicted"/>
<reference evidence="2" key="1">
    <citation type="submission" date="2019-08" db="EMBL/GenBank/DDBJ databases">
        <authorList>
            <person name="Kucharzyk K."/>
            <person name="Murdoch R.W."/>
            <person name="Higgins S."/>
            <person name="Loffler F."/>
        </authorList>
    </citation>
    <scope>NUCLEOTIDE SEQUENCE</scope>
</reference>
<sequence length="229" mass="27732">MISNKVYSKEEIKKNIDINLLVKLPNPWKENKISKAKGLVYFLKKHFKEILFLGISGSVASGHPKKNDDIDLVIITKQNRLWLTRFKLRIFIFLNKIPHRKYGQKEIRDEFCFNLWLDEKELKLPKEKQTLQSATDLIMVIPLINKQNIYEKFLLENDWSKKYLATGYYQKTKDIKTKKEKFNMKQNWLDGLLNKAFFWPQYWYMRKKITLEIINLHQAFFHKRNDRMK</sequence>
<name>A0A645AVI1_9ZZZZ</name>
<gene>
    <name evidence="2" type="ORF">SDC9_103940</name>
</gene>
<dbReference type="CDD" id="cd05403">
    <property type="entry name" value="NT_KNTase_like"/>
    <property type="match status" value="1"/>
</dbReference>
<dbReference type="Gene3D" id="3.30.460.10">
    <property type="entry name" value="Beta Polymerase, domain 2"/>
    <property type="match status" value="1"/>
</dbReference>
<accession>A0A645AVI1</accession>
<dbReference type="InterPro" id="IPR043519">
    <property type="entry name" value="NT_sf"/>
</dbReference>
<comment type="caution">
    <text evidence="2">The sequence shown here is derived from an EMBL/GenBank/DDBJ whole genome shotgun (WGS) entry which is preliminary data.</text>
</comment>
<evidence type="ECO:0000313" key="2">
    <source>
        <dbReference type="EMBL" id="MPM57119.1"/>
    </source>
</evidence>
<organism evidence="2">
    <name type="scientific">bioreactor metagenome</name>
    <dbReference type="NCBI Taxonomy" id="1076179"/>
    <lineage>
        <taxon>unclassified sequences</taxon>
        <taxon>metagenomes</taxon>
        <taxon>ecological metagenomes</taxon>
    </lineage>
</organism>
<evidence type="ECO:0000259" key="1">
    <source>
        <dbReference type="Pfam" id="PF01909"/>
    </source>
</evidence>
<feature type="domain" description="Polymerase nucleotidyl transferase" evidence="1">
    <location>
        <begin position="42"/>
        <end position="114"/>
    </location>
</feature>
<dbReference type="GO" id="GO:0016779">
    <property type="term" value="F:nucleotidyltransferase activity"/>
    <property type="evidence" value="ECO:0007669"/>
    <property type="project" value="InterPro"/>
</dbReference>
<dbReference type="InterPro" id="IPR002934">
    <property type="entry name" value="Polymerase_NTP_transf_dom"/>
</dbReference>
<dbReference type="Pfam" id="PF01909">
    <property type="entry name" value="NTP_transf_2"/>
    <property type="match status" value="1"/>
</dbReference>
<dbReference type="SUPFAM" id="SSF81301">
    <property type="entry name" value="Nucleotidyltransferase"/>
    <property type="match status" value="1"/>
</dbReference>